<proteinExistence type="predicted"/>
<dbReference type="InterPro" id="IPR052031">
    <property type="entry name" value="Membrane_Transporter-Flippase"/>
</dbReference>
<dbReference type="EMBL" id="JBHUEL010000003">
    <property type="protein sequence ID" value="MFD1766117.1"/>
    <property type="molecule type" value="Genomic_DNA"/>
</dbReference>
<keyword evidence="6 7" id="KW-0472">Membrane</keyword>
<organism evidence="8 9">
    <name type="scientific">Sphingorhabdus buctiana</name>
    <dbReference type="NCBI Taxonomy" id="1508805"/>
    <lineage>
        <taxon>Bacteria</taxon>
        <taxon>Pseudomonadati</taxon>
        <taxon>Pseudomonadota</taxon>
        <taxon>Alphaproteobacteria</taxon>
        <taxon>Sphingomonadales</taxon>
        <taxon>Sphingomonadaceae</taxon>
        <taxon>Sphingorhabdus</taxon>
    </lineage>
</organism>
<evidence type="ECO:0000256" key="1">
    <source>
        <dbReference type="ARBA" id="ARBA00004429"/>
    </source>
</evidence>
<comment type="caution">
    <text evidence="8">The sequence shown here is derived from an EMBL/GenBank/DDBJ whole genome shotgun (WGS) entry which is preliminary data.</text>
</comment>
<protein>
    <submittedName>
        <fullName evidence="8">MATE family efflux transporter</fullName>
    </submittedName>
</protein>
<evidence type="ECO:0000313" key="8">
    <source>
        <dbReference type="EMBL" id="MFD1766117.1"/>
    </source>
</evidence>
<evidence type="ECO:0000256" key="6">
    <source>
        <dbReference type="ARBA" id="ARBA00023136"/>
    </source>
</evidence>
<evidence type="ECO:0000256" key="4">
    <source>
        <dbReference type="ARBA" id="ARBA00022692"/>
    </source>
</evidence>
<dbReference type="PANTHER" id="PTHR43549:SF3">
    <property type="entry name" value="MULTIDRUG RESISTANCE PROTEIN YPNP-RELATED"/>
    <property type="match status" value="1"/>
</dbReference>
<feature type="transmembrane region" description="Helical" evidence="7">
    <location>
        <begin position="338"/>
        <end position="364"/>
    </location>
</feature>
<evidence type="ECO:0000256" key="5">
    <source>
        <dbReference type="ARBA" id="ARBA00022989"/>
    </source>
</evidence>
<sequence length="462" mass="47001">MSTTFVDASTRKERASAAAAARATLLRDGPILSTLIRLSLPNLIALCSATVVSIAETAYVGSLGVASLGGIALVFPIFMLMQMLSAGAMGGTISGAISRALGAGDHDGAQALALCSLAIGAALGLVLSVAILLGGPFTFRLLGGSGDVLQQAIIYSNVAAFGIFAVWLTNTFASIARGSGNMTIPASTQLVAGLIQIVVGGAFGLGIGPLPRLGMAGVALGQLVAFSCSAVALFCYLRSSRARLQLRLSPSLLSVQRFAQIMQVGAVAMLSPLLSVTTVLVLTAMVARYGPEALAGYGIGVRLEFLLIPIAFSVGVACVPMVGTAIGGGNVPRARRIAWTAGGLAASALGTLGLLVVAFPGLWVNMFTADLAVRSAAYSYLGIAGFSYAFFGLGLCLYFASQGAGRVGGAITAQALRLTVVLAGGWALIGMQAPLWSVFLLSAVAMVPMGLGTALFIKFTRW</sequence>
<evidence type="ECO:0000313" key="9">
    <source>
        <dbReference type="Proteomes" id="UP001597215"/>
    </source>
</evidence>
<feature type="transmembrane region" description="Helical" evidence="7">
    <location>
        <begin position="68"/>
        <end position="90"/>
    </location>
</feature>
<feature type="transmembrane region" description="Helical" evidence="7">
    <location>
        <begin position="188"/>
        <end position="207"/>
    </location>
</feature>
<dbReference type="InterPro" id="IPR048279">
    <property type="entry name" value="MdtK-like"/>
</dbReference>
<dbReference type="Pfam" id="PF01554">
    <property type="entry name" value="MatE"/>
    <property type="match status" value="2"/>
</dbReference>
<keyword evidence="4 7" id="KW-0812">Transmembrane</keyword>
<evidence type="ECO:0000256" key="2">
    <source>
        <dbReference type="ARBA" id="ARBA00022448"/>
    </source>
</evidence>
<accession>A0ABW4MEY8</accession>
<feature type="transmembrane region" description="Helical" evidence="7">
    <location>
        <begin position="213"/>
        <end position="237"/>
    </location>
</feature>
<keyword evidence="2" id="KW-0813">Transport</keyword>
<keyword evidence="9" id="KW-1185">Reference proteome</keyword>
<feature type="transmembrane region" description="Helical" evidence="7">
    <location>
        <begin position="376"/>
        <end position="400"/>
    </location>
</feature>
<reference evidence="9" key="1">
    <citation type="journal article" date="2019" name="Int. J. Syst. Evol. Microbiol.">
        <title>The Global Catalogue of Microorganisms (GCM) 10K type strain sequencing project: providing services to taxonomists for standard genome sequencing and annotation.</title>
        <authorList>
            <consortium name="The Broad Institute Genomics Platform"/>
            <consortium name="The Broad Institute Genome Sequencing Center for Infectious Disease"/>
            <person name="Wu L."/>
            <person name="Ma J."/>
        </authorList>
    </citation>
    <scope>NUCLEOTIDE SEQUENCE [LARGE SCALE GENOMIC DNA]</scope>
    <source>
        <strain evidence="9">CGMCC 1.12449</strain>
    </source>
</reference>
<evidence type="ECO:0000256" key="3">
    <source>
        <dbReference type="ARBA" id="ARBA00022475"/>
    </source>
</evidence>
<dbReference type="InterPro" id="IPR002528">
    <property type="entry name" value="MATE_fam"/>
</dbReference>
<evidence type="ECO:0000256" key="7">
    <source>
        <dbReference type="SAM" id="Phobius"/>
    </source>
</evidence>
<feature type="transmembrane region" description="Helical" evidence="7">
    <location>
        <begin position="306"/>
        <end position="326"/>
    </location>
</feature>
<feature type="transmembrane region" description="Helical" evidence="7">
    <location>
        <begin position="153"/>
        <end position="176"/>
    </location>
</feature>
<feature type="transmembrane region" description="Helical" evidence="7">
    <location>
        <begin position="111"/>
        <end position="133"/>
    </location>
</feature>
<feature type="transmembrane region" description="Helical" evidence="7">
    <location>
        <begin position="435"/>
        <end position="457"/>
    </location>
</feature>
<feature type="transmembrane region" description="Helical" evidence="7">
    <location>
        <begin position="258"/>
        <end position="286"/>
    </location>
</feature>
<name>A0ABW4MEY8_9SPHN</name>
<dbReference type="Proteomes" id="UP001597215">
    <property type="component" value="Unassembled WGS sequence"/>
</dbReference>
<comment type="subcellular location">
    <subcellularLocation>
        <location evidence="1">Cell inner membrane</location>
        <topology evidence="1">Multi-pass membrane protein</topology>
    </subcellularLocation>
</comment>
<keyword evidence="3" id="KW-1003">Cell membrane</keyword>
<feature type="transmembrane region" description="Helical" evidence="7">
    <location>
        <begin position="407"/>
        <end position="429"/>
    </location>
</feature>
<keyword evidence="5 7" id="KW-1133">Transmembrane helix</keyword>
<gene>
    <name evidence="8" type="ORF">ACFSAG_04575</name>
</gene>
<dbReference type="PANTHER" id="PTHR43549">
    <property type="entry name" value="MULTIDRUG RESISTANCE PROTEIN YPNP-RELATED"/>
    <property type="match status" value="1"/>
</dbReference>
<dbReference type="PIRSF" id="PIRSF006603">
    <property type="entry name" value="DinF"/>
    <property type="match status" value="1"/>
</dbReference>
<dbReference type="RefSeq" id="WP_381511794.1">
    <property type="nucleotide sequence ID" value="NZ_JBHUEL010000003.1"/>
</dbReference>